<gene>
    <name evidence="3" type="ORF">G8E00_02595</name>
</gene>
<dbReference type="PANTHER" id="PTHR43477:SF1">
    <property type="entry name" value="DIHYDROANTICAPSIN 7-DEHYDROGENASE"/>
    <property type="match status" value="1"/>
</dbReference>
<keyword evidence="2" id="KW-0560">Oxidoreductase</keyword>
<dbReference type="PRINTS" id="PR00081">
    <property type="entry name" value="GDHRDH"/>
</dbReference>
<dbReference type="GO" id="GO:0016491">
    <property type="term" value="F:oxidoreductase activity"/>
    <property type="evidence" value="ECO:0007669"/>
    <property type="project" value="UniProtKB-KW"/>
</dbReference>
<dbReference type="Proteomes" id="UP000502297">
    <property type="component" value="Chromosome"/>
</dbReference>
<evidence type="ECO:0000313" key="3">
    <source>
        <dbReference type="EMBL" id="QIO04935.1"/>
    </source>
</evidence>
<accession>A0A6G8RSR8</accession>
<dbReference type="Pfam" id="PF13561">
    <property type="entry name" value="adh_short_C2"/>
    <property type="match status" value="1"/>
</dbReference>
<dbReference type="SUPFAM" id="SSF51735">
    <property type="entry name" value="NAD(P)-binding Rossmann-fold domains"/>
    <property type="match status" value="1"/>
</dbReference>
<dbReference type="KEGG" id="asha:G8E00_02595"/>
<comment type="similarity">
    <text evidence="1">Belongs to the short-chain dehydrogenases/reductases (SDR) family.</text>
</comment>
<evidence type="ECO:0000256" key="2">
    <source>
        <dbReference type="ARBA" id="ARBA00023002"/>
    </source>
</evidence>
<evidence type="ECO:0000313" key="4">
    <source>
        <dbReference type="Proteomes" id="UP000502297"/>
    </source>
</evidence>
<dbReference type="CDD" id="cd05233">
    <property type="entry name" value="SDR_c"/>
    <property type="match status" value="1"/>
</dbReference>
<dbReference type="PANTHER" id="PTHR43477">
    <property type="entry name" value="DIHYDROANTICAPSIN 7-DEHYDROGENASE"/>
    <property type="match status" value="1"/>
</dbReference>
<dbReference type="InterPro" id="IPR036291">
    <property type="entry name" value="NAD(P)-bd_dom_sf"/>
</dbReference>
<name>A0A6G8RSR8_9GAMM</name>
<reference evidence="3 4" key="1">
    <citation type="submission" date="2020-03" db="EMBL/GenBank/DDBJ databases">
        <authorList>
            <person name="Zhu W."/>
        </authorList>
    </citation>
    <scope>NUCLEOTIDE SEQUENCE [LARGE SCALE GENOMIC DNA]</scope>
    <source>
        <strain evidence="3 4">323-1</strain>
    </source>
</reference>
<proteinExistence type="inferred from homology"/>
<dbReference type="FunFam" id="3.40.50.720:FF:000084">
    <property type="entry name" value="Short-chain dehydrogenase reductase"/>
    <property type="match status" value="1"/>
</dbReference>
<protein>
    <submittedName>
        <fullName evidence="3">SDR family oxidoreductase</fullName>
    </submittedName>
</protein>
<dbReference type="AlphaFoldDB" id="A0A6G8RSR8"/>
<dbReference type="EMBL" id="CP049801">
    <property type="protein sequence ID" value="QIO04935.1"/>
    <property type="molecule type" value="Genomic_DNA"/>
</dbReference>
<sequence>MRLANKKILITGATSGIGLASLEKSIQEGAFVIFTGRNKEKVEDLQKKYPEQTLGLVSDSSKVAEQIELVKTLQDRDIHLDAIFINAGNVMHKPLGYWTPEEFDLVFDTNVKGPFFLIQAIVPILNNDASVVFCGTADIHIALDHSNLYAASKITLRSLARTLSKDLIEQNIRFNLISPGPTDTPAFDKVAPNPEVKQAMLDSIVHIVPAKRMAKADEVAAAFIYLASDESRYVIGTEILIDGGVVNL</sequence>
<keyword evidence="4" id="KW-1185">Reference proteome</keyword>
<dbReference type="InterPro" id="IPR051122">
    <property type="entry name" value="SDR_DHRS6-like"/>
</dbReference>
<organism evidence="3 4">
    <name type="scientific">Acinetobacter shaoyimingii</name>
    <dbReference type="NCBI Taxonomy" id="2715164"/>
    <lineage>
        <taxon>Bacteria</taxon>
        <taxon>Pseudomonadati</taxon>
        <taxon>Pseudomonadota</taxon>
        <taxon>Gammaproteobacteria</taxon>
        <taxon>Moraxellales</taxon>
        <taxon>Moraxellaceae</taxon>
        <taxon>Acinetobacter</taxon>
    </lineage>
</organism>
<evidence type="ECO:0000256" key="1">
    <source>
        <dbReference type="ARBA" id="ARBA00006484"/>
    </source>
</evidence>
<dbReference type="RefSeq" id="WP_166008540.1">
    <property type="nucleotide sequence ID" value="NZ_CP049801.1"/>
</dbReference>
<dbReference type="Gene3D" id="3.40.50.720">
    <property type="entry name" value="NAD(P)-binding Rossmann-like Domain"/>
    <property type="match status" value="1"/>
</dbReference>
<dbReference type="InterPro" id="IPR002347">
    <property type="entry name" value="SDR_fam"/>
</dbReference>